<dbReference type="AlphaFoldDB" id="A0A922N397"/>
<gene>
    <name evidence="5" type="ORF">Ptr86124_008733</name>
    <name evidence="4" type="ORF">Ptr86124_011444</name>
    <name evidence="3" type="ORF">Ptr86124_014101</name>
    <name evidence="2" type="ORF">Ptr86124_014212</name>
</gene>
<proteinExistence type="predicted"/>
<evidence type="ECO:0000313" key="3">
    <source>
        <dbReference type="EMBL" id="KAI1506956.1"/>
    </source>
</evidence>
<dbReference type="EMBL" id="NRDI02000019">
    <property type="protein sequence ID" value="KAI1509858.1"/>
    <property type="molecule type" value="Genomic_DNA"/>
</dbReference>
<dbReference type="Proteomes" id="UP000249757">
    <property type="component" value="Unassembled WGS sequence"/>
</dbReference>
<keyword evidence="6" id="KW-1185">Reference proteome</keyword>
<dbReference type="EMBL" id="NRDI02000116">
    <property type="protein sequence ID" value="KAI1506848.1"/>
    <property type="molecule type" value="Genomic_DNA"/>
</dbReference>
<evidence type="ECO:0000313" key="4">
    <source>
        <dbReference type="EMBL" id="KAI1509858.1"/>
    </source>
</evidence>
<dbReference type="EMBL" id="NRDI02000085">
    <property type="protein sequence ID" value="KAI1506956.1"/>
    <property type="molecule type" value="Genomic_DNA"/>
</dbReference>
<organism evidence="3 6">
    <name type="scientific">Pyrenophora tritici-repentis</name>
    <dbReference type="NCBI Taxonomy" id="45151"/>
    <lineage>
        <taxon>Eukaryota</taxon>
        <taxon>Fungi</taxon>
        <taxon>Dikarya</taxon>
        <taxon>Ascomycota</taxon>
        <taxon>Pezizomycotina</taxon>
        <taxon>Dothideomycetes</taxon>
        <taxon>Pleosporomycetidae</taxon>
        <taxon>Pleosporales</taxon>
        <taxon>Pleosporineae</taxon>
        <taxon>Pleosporaceae</taxon>
        <taxon>Pyrenophora</taxon>
    </lineage>
</organism>
<dbReference type="OrthoDB" id="3798058at2759"/>
<reference evidence="3" key="2">
    <citation type="journal article" date="2022" name="bioRxiv">
        <title>A global pangenome for the wheat fungal pathogen Pyrenophora tritici-repentis and prediction of effector protein structural homology.</title>
        <authorList>
            <person name="Moolhuijzen P."/>
            <person name="See P.T."/>
            <person name="Shi G."/>
            <person name="Powell H.R."/>
            <person name="Cockram J."/>
            <person name="Jorgensen L.N."/>
            <person name="Benslimane H."/>
            <person name="Strelkov S.E."/>
            <person name="Turner J."/>
            <person name="Liu Z."/>
            <person name="Moffat C.S."/>
        </authorList>
    </citation>
    <scope>NUCLEOTIDE SEQUENCE</scope>
    <source>
        <strain evidence="3">86-124</strain>
    </source>
</reference>
<name>A0A922N397_9PLEO</name>
<dbReference type="EMBL" id="NRDI02000011">
    <property type="protein sequence ID" value="KAI1512767.1"/>
    <property type="molecule type" value="Genomic_DNA"/>
</dbReference>
<feature type="region of interest" description="Disordered" evidence="1">
    <location>
        <begin position="459"/>
        <end position="510"/>
    </location>
</feature>
<accession>A0A922N397</accession>
<protein>
    <submittedName>
        <fullName evidence="3">Uncharacterized protein</fullName>
    </submittedName>
</protein>
<evidence type="ECO:0000313" key="6">
    <source>
        <dbReference type="Proteomes" id="UP000249757"/>
    </source>
</evidence>
<reference evidence="6" key="3">
    <citation type="journal article" date="2022" name="Microb. Genom.">
        <title>A global pangenome for the wheat fungal pathogen Pyrenophora tritici-repentis and prediction of effector protein structural homology.</title>
        <authorList>
            <person name="Moolhuijzen P.M."/>
            <person name="See P.T."/>
            <person name="Shi G."/>
            <person name="Powell H.R."/>
            <person name="Cockram J."/>
            <person name="Jorgensen L.N."/>
            <person name="Benslimane H."/>
            <person name="Strelkov S.E."/>
            <person name="Turner J."/>
            <person name="Liu Z."/>
            <person name="Moffat C.S."/>
        </authorList>
    </citation>
    <scope>NUCLEOTIDE SEQUENCE [LARGE SCALE GENOMIC DNA]</scope>
</reference>
<evidence type="ECO:0000256" key="1">
    <source>
        <dbReference type="SAM" id="MobiDB-lite"/>
    </source>
</evidence>
<comment type="caution">
    <text evidence="3">The sequence shown here is derived from an EMBL/GenBank/DDBJ whole genome shotgun (WGS) entry which is preliminary data.</text>
</comment>
<evidence type="ECO:0000313" key="2">
    <source>
        <dbReference type="EMBL" id="KAI1506848.1"/>
    </source>
</evidence>
<reference evidence="3" key="1">
    <citation type="submission" date="2021-05" db="EMBL/GenBank/DDBJ databases">
        <authorList>
            <person name="Moolhuijzen P.M."/>
            <person name="Moffat C.S."/>
        </authorList>
    </citation>
    <scope>NUCLEOTIDE SEQUENCE</scope>
    <source>
        <strain evidence="3">86-124</strain>
    </source>
</reference>
<sequence>MAEGRRKGAWASQPSRLRNEILAESIGGQSDAPKHVIQVPHSDTIVLETQLDEGGQFAEGDFLINNQQDVRENSLSPDDQAVIDRLSTTKKAKASESSSFNVKWLAKRITEPINQPVSSDLNGFSFMPIKKAQHKRSLKSKDTTKEVANLASLTLPTLPERGKQHSKGITELAAGSIVPPPRTPKIEQHVPDSTTVHGMGEIQPLSKKTNTTRLQQKPIDLHHTQTEIAIGPVPPVQPSRRTIHEIKMVRTGKKIKKGKKAFQSQQPQQPTVPWPPRGGTATDLVCKSSMVDDAFSANPQDLCKPKTQDGVTHGAFEMDSQAQRSVQGHQAPAYNHKLVARNMQDNESTPREAESYDMFKDMPEKVSQTFPVSSAKHVFPTTPTTASFTIVEQRHVVGVDQHSHPTIQDQSALAPDRQALVDPPPDQYAASQTHEVHQSHVPQIAQLPSTMATIAQPSLPQTGKKAGQPREAEAVLHGVSGRDGSDRVNKPRRKTRVVSAPSPHATQGPSISTVMEQSLNDLKVAMLADSYLIQHEHNTTKKQHEETITKLQDSIVMWEKKYEESRKGYSKVLDGAKNRQKYLTGLQSDLEQMQKYTNDCEKERKEA</sequence>
<evidence type="ECO:0000313" key="5">
    <source>
        <dbReference type="EMBL" id="KAI1512767.1"/>
    </source>
</evidence>
<feature type="region of interest" description="Disordered" evidence="1">
    <location>
        <begin position="257"/>
        <end position="278"/>
    </location>
</feature>